<protein>
    <submittedName>
        <fullName evidence="1">Uncharacterized protein</fullName>
    </submittedName>
</protein>
<comment type="caution">
    <text evidence="1">The sequence shown here is derived from an EMBL/GenBank/DDBJ whole genome shotgun (WGS) entry which is preliminary data.</text>
</comment>
<sequence length="159" mass="19477">MTSKKISQLLVDRPRMQNYLDGIFYLEFSCLQMRKVCELFAFATLIANRKLYEKIRKDFHKDWNFKRILNVVEKVNPKYFPEPLTLIENEEGKKNNFEGIKNDFLLRSDLEKIYSECCDYVHAQNHYKDIDNFYPKNYKEFLPWKKKLLDWKDRFIRLL</sequence>
<name>X1G9S3_9ZZZZ</name>
<dbReference type="EMBL" id="BARU01006889">
    <property type="protein sequence ID" value="GAH38334.1"/>
    <property type="molecule type" value="Genomic_DNA"/>
</dbReference>
<evidence type="ECO:0000313" key="1">
    <source>
        <dbReference type="EMBL" id="GAH38334.1"/>
    </source>
</evidence>
<reference evidence="1" key="1">
    <citation type="journal article" date="2014" name="Front. Microbiol.">
        <title>High frequency of phylogenetically diverse reductive dehalogenase-homologous genes in deep subseafloor sedimentary metagenomes.</title>
        <authorList>
            <person name="Kawai M."/>
            <person name="Futagami T."/>
            <person name="Toyoda A."/>
            <person name="Takaki Y."/>
            <person name="Nishi S."/>
            <person name="Hori S."/>
            <person name="Arai W."/>
            <person name="Tsubouchi T."/>
            <person name="Morono Y."/>
            <person name="Uchiyama I."/>
            <person name="Ito T."/>
            <person name="Fujiyama A."/>
            <person name="Inagaki F."/>
            <person name="Takami H."/>
        </authorList>
    </citation>
    <scope>NUCLEOTIDE SEQUENCE</scope>
    <source>
        <strain evidence="1">Expedition CK06-06</strain>
    </source>
</reference>
<gene>
    <name evidence="1" type="ORF">S03H2_13579</name>
</gene>
<accession>X1G9S3</accession>
<feature type="non-terminal residue" evidence="1">
    <location>
        <position position="159"/>
    </location>
</feature>
<proteinExistence type="predicted"/>
<organism evidence="1">
    <name type="scientific">marine sediment metagenome</name>
    <dbReference type="NCBI Taxonomy" id="412755"/>
    <lineage>
        <taxon>unclassified sequences</taxon>
        <taxon>metagenomes</taxon>
        <taxon>ecological metagenomes</taxon>
    </lineage>
</organism>
<dbReference type="AlphaFoldDB" id="X1G9S3"/>